<evidence type="ECO:0000313" key="4">
    <source>
        <dbReference type="EMBL" id="CAH0386383.1"/>
    </source>
</evidence>
<dbReference type="InterPro" id="IPR050525">
    <property type="entry name" value="ECM_Assembly_Org"/>
</dbReference>
<feature type="chain" id="PRO_5040394978" description="VWFA domain-containing protein" evidence="2">
    <location>
        <begin position="19"/>
        <end position="518"/>
    </location>
</feature>
<gene>
    <name evidence="4" type="ORF">BEMITA_LOCUS5510</name>
</gene>
<feature type="signal peptide" evidence="2">
    <location>
        <begin position="1"/>
        <end position="18"/>
    </location>
</feature>
<dbReference type="PROSITE" id="PS50234">
    <property type="entry name" value="VWFA"/>
    <property type="match status" value="1"/>
</dbReference>
<organism evidence="4 5">
    <name type="scientific">Bemisia tabaci</name>
    <name type="common">Sweetpotato whitefly</name>
    <name type="synonym">Aleurodes tabaci</name>
    <dbReference type="NCBI Taxonomy" id="7038"/>
    <lineage>
        <taxon>Eukaryota</taxon>
        <taxon>Metazoa</taxon>
        <taxon>Ecdysozoa</taxon>
        <taxon>Arthropoda</taxon>
        <taxon>Hexapoda</taxon>
        <taxon>Insecta</taxon>
        <taxon>Pterygota</taxon>
        <taxon>Neoptera</taxon>
        <taxon>Paraneoptera</taxon>
        <taxon>Hemiptera</taxon>
        <taxon>Sternorrhyncha</taxon>
        <taxon>Aleyrodoidea</taxon>
        <taxon>Aleyrodidae</taxon>
        <taxon>Aleyrodinae</taxon>
        <taxon>Bemisia</taxon>
    </lineage>
</organism>
<dbReference type="SMART" id="SM00327">
    <property type="entry name" value="VWA"/>
    <property type="match status" value="1"/>
</dbReference>
<dbReference type="KEGG" id="btab:109044293"/>
<dbReference type="AlphaFoldDB" id="A0A9P0A8E6"/>
<dbReference type="Proteomes" id="UP001152759">
    <property type="component" value="Chromosome 3"/>
</dbReference>
<evidence type="ECO:0000259" key="3">
    <source>
        <dbReference type="PROSITE" id="PS50234"/>
    </source>
</evidence>
<dbReference type="Gene3D" id="3.40.50.410">
    <property type="entry name" value="von Willebrand factor, type A domain"/>
    <property type="match status" value="1"/>
</dbReference>
<sequence>MPGAVLIFALCVFGSTLAVDRTLEPGAHGRDVVETVVYRIHRSRVFPDDRDFFRRVAYTESNFGDDPRTYRNGYYGGIWQFDGLKTTQHDGPYDVITPQLKSIHAAIKQRMGIDWMQVKKEDLLKPFYSGLAARIHIEQTRLSRGPIPDDIHGQDIYWKDWYHTHEMKYGDYERRAYELLEEDMRTAGGKLDMVMVVDGSASIGLSNFRSALASLARLVNIFDLQEANVGMVTYSDKVTSIIPLVNELNMTQLQAAIRQTRYPCSNTNTYAGMMAAIDEFKKLPGARKELGIPQLMVVFTDGEHNVEPDPGVSAVKAAEAGIITCSFGIGNSIHDDELLRIANNESDFKFNTNSYDTLTEQIVLIARRAKTVPQTPKMGSETEETLKEIGDKRYYRLGVPDNGTTIILINERGETRGYWTYSNERPSSAFYDGVITAGETFIPPPPQRVSSGEVRQRREAIQDPPKRDVMIALESFSTDSRVRMKIAAGDVTTSGATRVDVTCFVLATVLTFTVSLLK</sequence>
<proteinExistence type="predicted"/>
<dbReference type="GO" id="GO:0032991">
    <property type="term" value="C:protein-containing complex"/>
    <property type="evidence" value="ECO:0007669"/>
    <property type="project" value="UniProtKB-ARBA"/>
</dbReference>
<protein>
    <recommendedName>
        <fullName evidence="3">VWFA domain-containing protein</fullName>
    </recommendedName>
</protein>
<evidence type="ECO:0000256" key="1">
    <source>
        <dbReference type="SAM" id="MobiDB-lite"/>
    </source>
</evidence>
<accession>A0A9P0A8E6</accession>
<dbReference type="PANTHER" id="PTHR24020">
    <property type="entry name" value="COLLAGEN ALPHA"/>
    <property type="match status" value="1"/>
</dbReference>
<dbReference type="InterPro" id="IPR036465">
    <property type="entry name" value="vWFA_dom_sf"/>
</dbReference>
<dbReference type="Pfam" id="PF00092">
    <property type="entry name" value="VWA"/>
    <property type="match status" value="1"/>
</dbReference>
<dbReference type="InterPro" id="IPR002035">
    <property type="entry name" value="VWF_A"/>
</dbReference>
<evidence type="ECO:0000256" key="2">
    <source>
        <dbReference type="SAM" id="SignalP"/>
    </source>
</evidence>
<evidence type="ECO:0000313" key="5">
    <source>
        <dbReference type="Proteomes" id="UP001152759"/>
    </source>
</evidence>
<reference evidence="4" key="1">
    <citation type="submission" date="2021-12" db="EMBL/GenBank/DDBJ databases">
        <authorList>
            <person name="King R."/>
        </authorList>
    </citation>
    <scope>NUCLEOTIDE SEQUENCE</scope>
</reference>
<dbReference type="PRINTS" id="PR00453">
    <property type="entry name" value="VWFADOMAIN"/>
</dbReference>
<keyword evidence="2" id="KW-0732">Signal</keyword>
<name>A0A9P0A8E6_BEMTA</name>
<dbReference type="EMBL" id="OU963864">
    <property type="protein sequence ID" value="CAH0386383.1"/>
    <property type="molecule type" value="Genomic_DNA"/>
</dbReference>
<keyword evidence="5" id="KW-1185">Reference proteome</keyword>
<feature type="region of interest" description="Disordered" evidence="1">
    <location>
        <begin position="441"/>
        <end position="461"/>
    </location>
</feature>
<dbReference type="SUPFAM" id="SSF53300">
    <property type="entry name" value="vWA-like"/>
    <property type="match status" value="1"/>
</dbReference>
<feature type="domain" description="VWFA" evidence="3">
    <location>
        <begin position="192"/>
        <end position="368"/>
    </location>
</feature>
<dbReference type="CDD" id="cd01450">
    <property type="entry name" value="vWFA_subfamily_ECM"/>
    <property type="match status" value="1"/>
</dbReference>